<evidence type="ECO:0000313" key="2">
    <source>
        <dbReference type="Proteomes" id="UP000242560"/>
    </source>
</evidence>
<dbReference type="NCBIfam" id="NF033205">
    <property type="entry name" value="IPExxxVDY"/>
    <property type="match status" value="1"/>
</dbReference>
<protein>
    <recommendedName>
        <fullName evidence="3">IPExxxVDY family protein</fullName>
    </recommendedName>
</protein>
<dbReference type="Proteomes" id="UP000242560">
    <property type="component" value="Unassembled WGS sequence"/>
</dbReference>
<organism evidence="1 2">
    <name type="scientific">Kaistella treverensis</name>
    <dbReference type="NCBI Taxonomy" id="631455"/>
    <lineage>
        <taxon>Bacteria</taxon>
        <taxon>Pseudomonadati</taxon>
        <taxon>Bacteroidota</taxon>
        <taxon>Flavobacteriia</taxon>
        <taxon>Flavobacteriales</taxon>
        <taxon>Weeksellaceae</taxon>
        <taxon>Chryseobacterium group</taxon>
        <taxon>Kaistella</taxon>
    </lineage>
</organism>
<keyword evidence="2" id="KW-1185">Reference proteome</keyword>
<gene>
    <name evidence="1" type="ORF">SAMN05421638_1697</name>
</gene>
<evidence type="ECO:0000313" key="1">
    <source>
        <dbReference type="EMBL" id="SFI98489.1"/>
    </source>
</evidence>
<reference evidence="2" key="1">
    <citation type="submission" date="2016-10" db="EMBL/GenBank/DDBJ databases">
        <authorList>
            <person name="Varghese N."/>
            <person name="Submissions S."/>
        </authorList>
    </citation>
    <scope>NUCLEOTIDE SEQUENCE [LARGE SCALE GENOMIC DNA]</scope>
    <source>
        <strain evidence="2">DSM 22251</strain>
    </source>
</reference>
<dbReference type="InterPro" id="IPR047690">
    <property type="entry name" value="IPExxxVDY_fam"/>
</dbReference>
<name>A0A1I3MNF0_9FLAO</name>
<dbReference type="RefSeq" id="WP_089819960.1">
    <property type="nucleotide sequence ID" value="NZ_FORQ01000003.1"/>
</dbReference>
<dbReference type="AlphaFoldDB" id="A0A1I3MNF0"/>
<evidence type="ECO:0008006" key="3">
    <source>
        <dbReference type="Google" id="ProtNLM"/>
    </source>
</evidence>
<dbReference type="EMBL" id="FORQ01000003">
    <property type="protein sequence ID" value="SFI98489.1"/>
    <property type="molecule type" value="Genomic_DNA"/>
</dbReference>
<sequence>MKTQKIILDIDYDDEITIGLVRLAKEVPDYELFYHLNTLNPFSFKRISDLILRGNISDHYFPRFRAFHNSTQVCVHFISNRASQVIQTKTSHELFSGDEDSAFLLKNFQDVDYIIKTSEPFDDFSVILLPENLMFQIQNFHLSPDEELYQLIQYYD</sequence>
<accession>A0A1I3MNF0</accession>
<proteinExistence type="predicted"/>